<keyword evidence="3" id="KW-1185">Reference proteome</keyword>
<organism evidence="2 3">
    <name type="scientific">Pleuronectes platessa</name>
    <name type="common">European plaice</name>
    <dbReference type="NCBI Taxonomy" id="8262"/>
    <lineage>
        <taxon>Eukaryota</taxon>
        <taxon>Metazoa</taxon>
        <taxon>Chordata</taxon>
        <taxon>Craniata</taxon>
        <taxon>Vertebrata</taxon>
        <taxon>Euteleostomi</taxon>
        <taxon>Actinopterygii</taxon>
        <taxon>Neopterygii</taxon>
        <taxon>Teleostei</taxon>
        <taxon>Neoteleostei</taxon>
        <taxon>Acanthomorphata</taxon>
        <taxon>Carangaria</taxon>
        <taxon>Pleuronectiformes</taxon>
        <taxon>Pleuronectoidei</taxon>
        <taxon>Pleuronectidae</taxon>
        <taxon>Pleuronectes</taxon>
    </lineage>
</organism>
<sequence>MTSFLSKPGARAEGITPERSGFCSERIPAETGVIHTRARGRLPCAEPETLKNPGFIPFFLREQLANWNSQVLNESLPNRTHKVTTSAAAARRCSSKTPRAAVREGRGSLGPPHQRAESHMAVSFQRVRAEGQSADGTTWLRTTQIAGRTFTTAGSHAPLHRHLRTHSKCLPSVKRYQSGCGGRSGKVRFSLWLVRIAMWTPSFDYHHLWRTAA</sequence>
<evidence type="ECO:0000313" key="3">
    <source>
        <dbReference type="Proteomes" id="UP001153269"/>
    </source>
</evidence>
<evidence type="ECO:0000256" key="1">
    <source>
        <dbReference type="SAM" id="MobiDB-lite"/>
    </source>
</evidence>
<evidence type="ECO:0000313" key="2">
    <source>
        <dbReference type="EMBL" id="CAB1448649.1"/>
    </source>
</evidence>
<feature type="region of interest" description="Disordered" evidence="1">
    <location>
        <begin position="82"/>
        <end position="117"/>
    </location>
</feature>
<comment type="caution">
    <text evidence="2">The sequence shown here is derived from an EMBL/GenBank/DDBJ whole genome shotgun (WGS) entry which is preliminary data.</text>
</comment>
<protein>
    <submittedName>
        <fullName evidence="2">Uncharacterized protein</fullName>
    </submittedName>
</protein>
<dbReference type="EMBL" id="CADEAL010003985">
    <property type="protein sequence ID" value="CAB1448649.1"/>
    <property type="molecule type" value="Genomic_DNA"/>
</dbReference>
<dbReference type="AlphaFoldDB" id="A0A9N7Z3N0"/>
<dbReference type="Proteomes" id="UP001153269">
    <property type="component" value="Unassembled WGS sequence"/>
</dbReference>
<reference evidence="2" key="1">
    <citation type="submission" date="2020-03" db="EMBL/GenBank/DDBJ databases">
        <authorList>
            <person name="Weist P."/>
        </authorList>
    </citation>
    <scope>NUCLEOTIDE SEQUENCE</scope>
</reference>
<proteinExistence type="predicted"/>
<name>A0A9N7Z3N0_PLEPL</name>
<accession>A0A9N7Z3N0</accession>
<gene>
    <name evidence="2" type="ORF">PLEPLA_LOCUS36299</name>
</gene>